<dbReference type="Gene3D" id="2.60.40.10">
    <property type="entry name" value="Immunoglobulins"/>
    <property type="match status" value="6"/>
</dbReference>
<dbReference type="SMART" id="SM00409">
    <property type="entry name" value="IG"/>
    <property type="match status" value="6"/>
</dbReference>
<feature type="domain" description="Immunoglobulin" evidence="2">
    <location>
        <begin position="1260"/>
        <end position="1336"/>
    </location>
</feature>
<proteinExistence type="predicted"/>
<dbReference type="CDD" id="cd00146">
    <property type="entry name" value="PKD"/>
    <property type="match status" value="1"/>
</dbReference>
<keyword evidence="4" id="KW-1185">Reference proteome</keyword>
<name>A0ABM9PPP1_9FLAO</name>
<dbReference type="InterPro" id="IPR035986">
    <property type="entry name" value="PKD_dom_sf"/>
</dbReference>
<dbReference type="SUPFAM" id="SSF49299">
    <property type="entry name" value="PKD domain"/>
    <property type="match status" value="3"/>
</dbReference>
<reference evidence="3 4" key="1">
    <citation type="submission" date="2024-05" db="EMBL/GenBank/DDBJ databases">
        <authorList>
            <person name="Duchaud E."/>
        </authorList>
    </citation>
    <scope>NUCLEOTIDE SEQUENCE [LARGE SCALE GENOMIC DNA]</scope>
    <source>
        <strain evidence="3">Ena-SAMPLE-TAB-13-05-2024-13:56:06:370-140305</strain>
    </source>
</reference>
<dbReference type="NCBIfam" id="TIGR04131">
    <property type="entry name" value="Bac_Flav_CTERM"/>
    <property type="match status" value="1"/>
</dbReference>
<feature type="chain" id="PRO_5046140889" description="Immunoglobulin domain-containing protein" evidence="1">
    <location>
        <begin position="22"/>
        <end position="1428"/>
    </location>
</feature>
<dbReference type="InterPro" id="IPR045829">
    <property type="entry name" value="PKD_6"/>
</dbReference>
<feature type="domain" description="Immunoglobulin" evidence="2">
    <location>
        <begin position="830"/>
        <end position="906"/>
    </location>
</feature>
<keyword evidence="1" id="KW-0732">Signal</keyword>
<feature type="domain" description="Immunoglobulin" evidence="2">
    <location>
        <begin position="1002"/>
        <end position="1076"/>
    </location>
</feature>
<dbReference type="InterPro" id="IPR013783">
    <property type="entry name" value="Ig-like_fold"/>
</dbReference>
<feature type="domain" description="Immunoglobulin" evidence="2">
    <location>
        <begin position="1174"/>
        <end position="1248"/>
    </location>
</feature>
<feature type="domain" description="Immunoglobulin" evidence="2">
    <location>
        <begin position="916"/>
        <end position="992"/>
    </location>
</feature>
<dbReference type="EMBL" id="CAXJRC010000041">
    <property type="protein sequence ID" value="CAL2107736.1"/>
    <property type="molecule type" value="Genomic_DNA"/>
</dbReference>
<sequence>MLSKKRIFFALTSMLCLAVNAQETPKAQVCLSPDKAYVRSLAFEKKTTNKNKANALPPTNTRAYTQSIHNAIARWDTGSYYRFSIGTAAGLNDISRGNLLRNSDKHTRGHSYEELRKTALAQGNTFSIGDTFYFSLYETSSDATPSWVSPALKFEVETLGAATNNLTVNIETNYGVNGLGGFTTAQRDKMKAFYDLVNPIVKEVYGPPARNHEVQILNDGNAVGTNTFYNGPNQISTTYKLNRDGDLDQPRLMIHELVHAYRDNVVLSSNEEWHYLPVLSGFEEGMAEAVALIVMNLFIDRYPNFFSGDEFKVYWGHSRGMPFDWDYDFQNHEQLTTTDFFSSDIGTGAHWERYGTSQAAMQKMYIEDKEVFKKFNAEYYRRLTTSPNLIPNRDFIISIFKKILPEVERTPVEKWINEQRILDCKVTPGYKVHMLTFHSVSPPRMHALDNRLHVIQTQNLPWGNEWSWDEDDPTNPDNSKRWYIQTNNLDGNLSIYNYDNTINQSVAIKNDKRSRSKGVAPYLGPYQGPNLLRYNGTFTGNDGKNDCTQPGCGKRPEAIENHNFVSASTDDRNHSDLPNNLPDPNSQIVSGLTDLGLYKYDISFEGGKYKGTYYRLHGQDLVQKEGIIGGIKSKNDSQLIKGKLIIEHENYGEEPEVAINNGAFISERSWTSILETSSTRQGGRSDRRYSTPGKVHAIYISEDCTEQKIDFRNITYGDGLTGSQLFLFTVENFEDIVFTPSDDVSICKDESFTLNVANNFPDILDNDSRITYKWLDPDKNEIATTKQHEVTNAQKEQEGTYTLEINFFGCTLTYEVKVLVNAETFTVKTPENLSICESETIELEANEIEDATYTWIGPNGYTANTRQISIPNTTVTMSGDYIVTVSAKNCQGNNVTGTSTTKVTISPSSFIINQSPIAISICETETLTLDVDEVTNANYEWTGPNGYSANTREISIPNTTTKMSGEYVVNVTATNCKGVEETKTKTATVTINPNSFSINETPLPITVCENQTIELEIDEVENAIYSWIGPNGFTANTRQISIPNATATMAGDYTVTVTAKNCQGTDESKSSTINVSINNDSFSINSSPTPISICENETLTLEINQVPNATYSWIGPNGFTANTRQISIPNTTVDMTGDYTVTVTAKNCQGTDESKSSTTQVTINANSFIINENPNPINVCEKTLISLEIDEVTNAKYHWIGPNNFEADTRIVEIPNASLEMSGDYTVAVTAINCLGIEETKLSTVVVTVSLETFPVNQAPQPVNVCLDERIELEIDAIPNASYLWEGPNNFTATTREVAIPNAYIDMTGNYIITTTITNCLNEEVSQTNRVLVTVTDCSETPTTTIPSFFTPNQDGINDTWTVDNNLFSYTTINIYNRFGKLIKQLTPENNSWDGTYNGRNMPSNDYWYVINYVDKPQDKGHFSLLRK</sequence>
<evidence type="ECO:0000313" key="3">
    <source>
        <dbReference type="EMBL" id="CAL2107736.1"/>
    </source>
</evidence>
<protein>
    <recommendedName>
        <fullName evidence="2">Immunoglobulin domain-containing protein</fullName>
    </recommendedName>
</protein>
<dbReference type="InterPro" id="IPR026341">
    <property type="entry name" value="T9SS_type_B"/>
</dbReference>
<comment type="caution">
    <text evidence="3">The sequence shown here is derived from an EMBL/GenBank/DDBJ whole genome shotgun (WGS) entry which is preliminary data.</text>
</comment>
<accession>A0ABM9PPP1</accession>
<evidence type="ECO:0000259" key="2">
    <source>
        <dbReference type="SMART" id="SM00409"/>
    </source>
</evidence>
<organism evidence="3 4">
    <name type="scientific">Tenacibaculum vairaonense</name>
    <dbReference type="NCBI Taxonomy" id="3137860"/>
    <lineage>
        <taxon>Bacteria</taxon>
        <taxon>Pseudomonadati</taxon>
        <taxon>Bacteroidota</taxon>
        <taxon>Flavobacteriia</taxon>
        <taxon>Flavobacteriales</taxon>
        <taxon>Flavobacteriaceae</taxon>
        <taxon>Tenacibaculum</taxon>
    </lineage>
</organism>
<dbReference type="RefSeq" id="WP_348739328.1">
    <property type="nucleotide sequence ID" value="NZ_CAXJRC010000041.1"/>
</dbReference>
<dbReference type="InterPro" id="IPR003599">
    <property type="entry name" value="Ig_sub"/>
</dbReference>
<dbReference type="Proteomes" id="UP001497602">
    <property type="component" value="Unassembled WGS sequence"/>
</dbReference>
<dbReference type="Pfam" id="PF19408">
    <property type="entry name" value="PKD_6"/>
    <property type="match status" value="1"/>
</dbReference>
<feature type="signal peptide" evidence="1">
    <location>
        <begin position="1"/>
        <end position="21"/>
    </location>
</feature>
<evidence type="ECO:0000256" key="1">
    <source>
        <dbReference type="SAM" id="SignalP"/>
    </source>
</evidence>
<gene>
    <name evidence="3" type="ORF">T190115A13A_40258</name>
</gene>
<dbReference type="Pfam" id="PF13585">
    <property type="entry name" value="CHU_C"/>
    <property type="match status" value="1"/>
</dbReference>
<feature type="domain" description="Immunoglobulin" evidence="2">
    <location>
        <begin position="1088"/>
        <end position="1162"/>
    </location>
</feature>
<evidence type="ECO:0000313" key="4">
    <source>
        <dbReference type="Proteomes" id="UP001497602"/>
    </source>
</evidence>